<gene>
    <name evidence="10 13" type="primary">ispE</name>
    <name evidence="13" type="ORF">GCM10011503_10790</name>
</gene>
<accession>A0ABQ1JDP5</accession>
<dbReference type="Pfam" id="PF00288">
    <property type="entry name" value="GHMP_kinases_N"/>
    <property type="match status" value="1"/>
</dbReference>
<evidence type="ECO:0000256" key="8">
    <source>
        <dbReference type="ARBA" id="ARBA00023229"/>
    </source>
</evidence>
<dbReference type="SUPFAM" id="SSF55060">
    <property type="entry name" value="GHMP Kinase, C-terminal domain"/>
    <property type="match status" value="1"/>
</dbReference>
<comment type="caution">
    <text evidence="13">The sequence shown here is derived from an EMBL/GenBank/DDBJ whole genome shotgun (WGS) entry which is preliminary data.</text>
</comment>
<evidence type="ECO:0000256" key="4">
    <source>
        <dbReference type="ARBA" id="ARBA00022679"/>
    </source>
</evidence>
<dbReference type="InterPro" id="IPR013750">
    <property type="entry name" value="GHMP_kinase_C_dom"/>
</dbReference>
<evidence type="ECO:0000256" key="6">
    <source>
        <dbReference type="ARBA" id="ARBA00022777"/>
    </source>
</evidence>
<evidence type="ECO:0000313" key="14">
    <source>
        <dbReference type="Proteomes" id="UP000628854"/>
    </source>
</evidence>
<comment type="pathway">
    <text evidence="10">Isoprenoid biosynthesis; isopentenyl diphosphate biosynthesis via DXP pathway; isopentenyl diphosphate from 1-deoxy-D-xylulose 5-phosphate: step 3/6.</text>
</comment>
<dbReference type="InterPro" id="IPR004424">
    <property type="entry name" value="IspE"/>
</dbReference>
<feature type="active site" evidence="10">
    <location>
        <position position="6"/>
    </location>
</feature>
<evidence type="ECO:0000313" key="13">
    <source>
        <dbReference type="EMBL" id="GGB63885.1"/>
    </source>
</evidence>
<dbReference type="InterPro" id="IPR014721">
    <property type="entry name" value="Ribsml_uS5_D2-typ_fold_subgr"/>
</dbReference>
<dbReference type="InterPro" id="IPR020568">
    <property type="entry name" value="Ribosomal_Su5_D2-typ_SF"/>
</dbReference>
<keyword evidence="14" id="KW-1185">Reference proteome</keyword>
<dbReference type="Pfam" id="PF08544">
    <property type="entry name" value="GHMP_kinases_C"/>
    <property type="match status" value="1"/>
</dbReference>
<evidence type="ECO:0000259" key="12">
    <source>
        <dbReference type="Pfam" id="PF08544"/>
    </source>
</evidence>
<evidence type="ECO:0000256" key="5">
    <source>
        <dbReference type="ARBA" id="ARBA00022741"/>
    </source>
</evidence>
<proteinExistence type="inferred from homology"/>
<name>A0ABQ1JDP5_9PROT</name>
<evidence type="ECO:0000256" key="9">
    <source>
        <dbReference type="ARBA" id="ARBA00032554"/>
    </source>
</evidence>
<feature type="active site" evidence="10">
    <location>
        <position position="133"/>
    </location>
</feature>
<dbReference type="Proteomes" id="UP000628854">
    <property type="component" value="Unassembled WGS sequence"/>
</dbReference>
<dbReference type="PANTHER" id="PTHR43527">
    <property type="entry name" value="4-DIPHOSPHOCYTIDYL-2-C-METHYL-D-ERYTHRITOL KINASE, CHLOROPLASTIC"/>
    <property type="match status" value="1"/>
</dbReference>
<keyword evidence="8 10" id="KW-0414">Isoprene biosynthesis</keyword>
<protein>
    <recommendedName>
        <fullName evidence="3 10">4-diphosphocytidyl-2-C-methyl-D-erythritol kinase</fullName>
        <shortName evidence="10">CMK</shortName>
        <ecNumber evidence="2 10">2.7.1.148</ecNumber>
    </recommendedName>
    <alternativeName>
        <fullName evidence="9 10">4-(cytidine-5'-diphospho)-2-C-methyl-D-erythritol kinase</fullName>
    </alternativeName>
</protein>
<reference evidence="14" key="1">
    <citation type="journal article" date="2019" name="Int. J. Syst. Evol. Microbiol.">
        <title>The Global Catalogue of Microorganisms (GCM) 10K type strain sequencing project: providing services to taxonomists for standard genome sequencing and annotation.</title>
        <authorList>
            <consortium name="The Broad Institute Genomics Platform"/>
            <consortium name="The Broad Institute Genome Sequencing Center for Infectious Disease"/>
            <person name="Wu L."/>
            <person name="Ma J."/>
        </authorList>
    </citation>
    <scope>NUCLEOTIDE SEQUENCE [LARGE SCALE GENOMIC DNA]</scope>
    <source>
        <strain evidence="14">CGMCC 1.15928</strain>
    </source>
</reference>
<comment type="similarity">
    <text evidence="1 10">Belongs to the GHMP kinase family. IspE subfamily.</text>
</comment>
<dbReference type="NCBIfam" id="NF011202">
    <property type="entry name" value="PRK14608.1"/>
    <property type="match status" value="1"/>
</dbReference>
<dbReference type="InterPro" id="IPR006204">
    <property type="entry name" value="GHMP_kinase_N_dom"/>
</dbReference>
<evidence type="ECO:0000256" key="2">
    <source>
        <dbReference type="ARBA" id="ARBA00012052"/>
    </source>
</evidence>
<keyword evidence="6 10" id="KW-0418">Kinase</keyword>
<keyword evidence="5 10" id="KW-0547">Nucleotide-binding</keyword>
<dbReference type="PIRSF" id="PIRSF010376">
    <property type="entry name" value="IspE"/>
    <property type="match status" value="1"/>
</dbReference>
<dbReference type="SUPFAM" id="SSF54211">
    <property type="entry name" value="Ribosomal protein S5 domain 2-like"/>
    <property type="match status" value="1"/>
</dbReference>
<dbReference type="HAMAP" id="MF_00061">
    <property type="entry name" value="IspE"/>
    <property type="match status" value="1"/>
</dbReference>
<evidence type="ECO:0000256" key="10">
    <source>
        <dbReference type="HAMAP-Rule" id="MF_00061"/>
    </source>
</evidence>
<evidence type="ECO:0000256" key="3">
    <source>
        <dbReference type="ARBA" id="ARBA00017473"/>
    </source>
</evidence>
<keyword evidence="4 10" id="KW-0808">Transferase</keyword>
<dbReference type="Gene3D" id="3.30.70.890">
    <property type="entry name" value="GHMP kinase, C-terminal domain"/>
    <property type="match status" value="1"/>
</dbReference>
<dbReference type="EMBL" id="BMKF01000001">
    <property type="protein sequence ID" value="GGB63885.1"/>
    <property type="molecule type" value="Genomic_DNA"/>
</dbReference>
<sequence length="289" mass="30035">MLAPAKVNLFLHVDRVKPNGRHDLDSLVVFAGAEAADRLEARRASELSLSLKGPFASLELSSPENLVLRAISACEAKGLTIPPLSLTLHKSIPVAAGLGGGSADAGAMLRTLIQMGTLTAPVALTIARGLGGDVPVSLRSATSYMRGEGERLEPANALPALPAILVNPGVPCPTGAVFNAYDKAGGGDGFRLTDMPDFDTVESISAFLSGETRNDLEAAAINLVPTIGAVLERLRALPGNRLARMSGSGASCFALFSSLREAKAAEKALQASQPHWWVKATLLNGHAQT</sequence>
<organism evidence="13 14">
    <name type="scientific">Henriciella pelagia</name>
    <dbReference type="NCBI Taxonomy" id="1977912"/>
    <lineage>
        <taxon>Bacteria</taxon>
        <taxon>Pseudomonadati</taxon>
        <taxon>Pseudomonadota</taxon>
        <taxon>Alphaproteobacteria</taxon>
        <taxon>Hyphomonadales</taxon>
        <taxon>Hyphomonadaceae</taxon>
        <taxon>Henriciella</taxon>
    </lineage>
</organism>
<evidence type="ECO:0000256" key="7">
    <source>
        <dbReference type="ARBA" id="ARBA00022840"/>
    </source>
</evidence>
<dbReference type="RefSeq" id="WP_158084508.1">
    <property type="nucleotide sequence ID" value="NZ_BMKF01000001.1"/>
</dbReference>
<keyword evidence="7 10" id="KW-0067">ATP-binding</keyword>
<evidence type="ECO:0000259" key="11">
    <source>
        <dbReference type="Pfam" id="PF00288"/>
    </source>
</evidence>
<dbReference type="PANTHER" id="PTHR43527:SF2">
    <property type="entry name" value="4-DIPHOSPHOCYTIDYL-2-C-METHYL-D-ERYTHRITOL KINASE, CHLOROPLASTIC"/>
    <property type="match status" value="1"/>
</dbReference>
<comment type="catalytic activity">
    <reaction evidence="10">
        <text>4-CDP-2-C-methyl-D-erythritol + ATP = 4-CDP-2-C-methyl-D-erythritol 2-phosphate + ADP + H(+)</text>
        <dbReference type="Rhea" id="RHEA:18437"/>
        <dbReference type="ChEBI" id="CHEBI:15378"/>
        <dbReference type="ChEBI" id="CHEBI:30616"/>
        <dbReference type="ChEBI" id="CHEBI:57823"/>
        <dbReference type="ChEBI" id="CHEBI:57919"/>
        <dbReference type="ChEBI" id="CHEBI:456216"/>
        <dbReference type="EC" id="2.7.1.148"/>
    </reaction>
</comment>
<evidence type="ECO:0000256" key="1">
    <source>
        <dbReference type="ARBA" id="ARBA00009684"/>
    </source>
</evidence>
<feature type="domain" description="GHMP kinase C-terminal" evidence="12">
    <location>
        <begin position="209"/>
        <end position="271"/>
    </location>
</feature>
<comment type="function">
    <text evidence="10">Catalyzes the phosphorylation of the position 2 hydroxy group of 4-diphosphocytidyl-2C-methyl-D-erythritol.</text>
</comment>
<dbReference type="GO" id="GO:0016301">
    <property type="term" value="F:kinase activity"/>
    <property type="evidence" value="ECO:0007669"/>
    <property type="project" value="UniProtKB-KW"/>
</dbReference>
<feature type="binding site" evidence="10">
    <location>
        <begin position="93"/>
        <end position="103"/>
    </location>
    <ligand>
        <name>ATP</name>
        <dbReference type="ChEBI" id="CHEBI:30616"/>
    </ligand>
</feature>
<feature type="domain" description="GHMP kinase N-terminal" evidence="11">
    <location>
        <begin position="65"/>
        <end position="137"/>
    </location>
</feature>
<dbReference type="Gene3D" id="3.30.230.10">
    <property type="match status" value="1"/>
</dbReference>
<dbReference type="InterPro" id="IPR036554">
    <property type="entry name" value="GHMP_kinase_C_sf"/>
</dbReference>
<dbReference type="EC" id="2.7.1.148" evidence="2 10"/>